<dbReference type="PROSITE" id="PS00518">
    <property type="entry name" value="ZF_RING_1"/>
    <property type="match status" value="1"/>
</dbReference>
<evidence type="ECO:0000256" key="5">
    <source>
        <dbReference type="ARBA" id="ARBA00022723"/>
    </source>
</evidence>
<dbReference type="InterPro" id="IPR017907">
    <property type="entry name" value="Znf_RING_CS"/>
</dbReference>
<feature type="domain" description="RING-type" evidence="10">
    <location>
        <begin position="219"/>
        <end position="268"/>
    </location>
</feature>
<evidence type="ECO:0000256" key="1">
    <source>
        <dbReference type="ARBA" id="ARBA00000900"/>
    </source>
</evidence>
<name>A0A9R0J671_SPIOL</name>
<dbReference type="InterPro" id="IPR004331">
    <property type="entry name" value="SPX_dom"/>
</dbReference>
<keyword evidence="4" id="KW-0808">Transferase</keyword>
<dbReference type="InterPro" id="IPR018957">
    <property type="entry name" value="Znf_C3HC4_RING-type"/>
</dbReference>
<dbReference type="OrthoDB" id="6105938at2759"/>
<evidence type="ECO:0000256" key="4">
    <source>
        <dbReference type="ARBA" id="ARBA00022679"/>
    </source>
</evidence>
<dbReference type="GO" id="GO:0004842">
    <property type="term" value="F:ubiquitin-protein transferase activity"/>
    <property type="evidence" value="ECO:0000318"/>
    <property type="project" value="GO_Central"/>
</dbReference>
<evidence type="ECO:0000256" key="6">
    <source>
        <dbReference type="ARBA" id="ARBA00022771"/>
    </source>
</evidence>
<protein>
    <recommendedName>
        <fullName evidence="3">RING-type E3 ubiquitin transferase</fullName>
        <ecNumber evidence="3">2.3.2.27</ecNumber>
    </recommendedName>
</protein>
<keyword evidence="7" id="KW-0833">Ubl conjugation pathway</keyword>
<dbReference type="InterPro" id="IPR001841">
    <property type="entry name" value="Znf_RING"/>
</dbReference>
<dbReference type="Pfam" id="PF00097">
    <property type="entry name" value="zf-C3HC4"/>
    <property type="match status" value="1"/>
</dbReference>
<dbReference type="AlphaFoldDB" id="A0A9R0J671"/>
<evidence type="ECO:0000256" key="9">
    <source>
        <dbReference type="PROSITE-ProRule" id="PRU00175"/>
    </source>
</evidence>
<dbReference type="GeneID" id="110800425"/>
<dbReference type="GO" id="GO:0061630">
    <property type="term" value="F:ubiquitin protein ligase activity"/>
    <property type="evidence" value="ECO:0007669"/>
    <property type="project" value="UniProtKB-EC"/>
</dbReference>
<dbReference type="PROSITE" id="PS51382">
    <property type="entry name" value="SPX"/>
    <property type="match status" value="1"/>
</dbReference>
<evidence type="ECO:0000256" key="7">
    <source>
        <dbReference type="ARBA" id="ARBA00022786"/>
    </source>
</evidence>
<dbReference type="KEGG" id="soe:110800425"/>
<dbReference type="EC" id="2.3.2.27" evidence="3"/>
<dbReference type="InterPro" id="IPR013083">
    <property type="entry name" value="Znf_RING/FYVE/PHD"/>
</dbReference>
<keyword evidence="12" id="KW-1185">Reference proteome</keyword>
<dbReference type="GO" id="GO:0008270">
    <property type="term" value="F:zinc ion binding"/>
    <property type="evidence" value="ECO:0007669"/>
    <property type="project" value="UniProtKB-KW"/>
</dbReference>
<dbReference type="Gene3D" id="3.30.40.10">
    <property type="entry name" value="Zinc/RING finger domain, C3HC4 (zinc finger)"/>
    <property type="match status" value="1"/>
</dbReference>
<evidence type="ECO:0000313" key="12">
    <source>
        <dbReference type="Proteomes" id="UP000813463"/>
    </source>
</evidence>
<evidence type="ECO:0000313" key="13">
    <source>
        <dbReference type="RefSeq" id="XP_021861422.1"/>
    </source>
</evidence>
<feature type="domain" description="SPX" evidence="11">
    <location>
        <begin position="1"/>
        <end position="149"/>
    </location>
</feature>
<dbReference type="PANTHER" id="PTHR46764">
    <property type="entry name" value="E3 UBIQUITIN-PROTEIN LIGASE BAH1"/>
    <property type="match status" value="1"/>
</dbReference>
<keyword evidence="8" id="KW-0862">Zinc</keyword>
<comment type="catalytic activity">
    <reaction evidence="1">
        <text>S-ubiquitinyl-[E2 ubiquitin-conjugating enzyme]-L-cysteine + [acceptor protein]-L-lysine = [E2 ubiquitin-conjugating enzyme]-L-cysteine + N(6)-ubiquitinyl-[acceptor protein]-L-lysine.</text>
        <dbReference type="EC" id="2.3.2.27"/>
    </reaction>
</comment>
<proteinExistence type="predicted"/>
<dbReference type="SMART" id="SM00184">
    <property type="entry name" value="RING"/>
    <property type="match status" value="1"/>
</dbReference>
<comment type="pathway">
    <text evidence="2">Protein modification; protein ubiquitination.</text>
</comment>
<dbReference type="RefSeq" id="XP_021861424.1">
    <property type="nucleotide sequence ID" value="XM_022005732.1"/>
</dbReference>
<dbReference type="RefSeq" id="XP_021861422.1">
    <property type="nucleotide sequence ID" value="XM_022005730.1"/>
</dbReference>
<dbReference type="PANTHER" id="PTHR46764:SF1">
    <property type="entry name" value="E3 UBIQUITIN-PROTEIN LIGASE NLA"/>
    <property type="match status" value="1"/>
</dbReference>
<evidence type="ECO:0000259" key="11">
    <source>
        <dbReference type="PROSITE" id="PS51382"/>
    </source>
</evidence>
<organism evidence="12 13">
    <name type="scientific">Spinacia oleracea</name>
    <name type="common">Spinach</name>
    <dbReference type="NCBI Taxonomy" id="3562"/>
    <lineage>
        <taxon>Eukaryota</taxon>
        <taxon>Viridiplantae</taxon>
        <taxon>Streptophyta</taxon>
        <taxon>Embryophyta</taxon>
        <taxon>Tracheophyta</taxon>
        <taxon>Spermatophyta</taxon>
        <taxon>Magnoliopsida</taxon>
        <taxon>eudicotyledons</taxon>
        <taxon>Gunneridae</taxon>
        <taxon>Pentapetalae</taxon>
        <taxon>Caryophyllales</taxon>
        <taxon>Chenopodiaceae</taxon>
        <taxon>Chenopodioideae</taxon>
        <taxon>Anserineae</taxon>
        <taxon>Spinacia</taxon>
    </lineage>
</organism>
<evidence type="ECO:0000256" key="2">
    <source>
        <dbReference type="ARBA" id="ARBA00004906"/>
    </source>
</evidence>
<evidence type="ECO:0000259" key="10">
    <source>
        <dbReference type="PROSITE" id="PS50089"/>
    </source>
</evidence>
<reference evidence="12" key="1">
    <citation type="journal article" date="2021" name="Nat. Commun.">
        <title>Genomic analyses provide insights into spinach domestication and the genetic basis of agronomic traits.</title>
        <authorList>
            <person name="Cai X."/>
            <person name="Sun X."/>
            <person name="Xu C."/>
            <person name="Sun H."/>
            <person name="Wang X."/>
            <person name="Ge C."/>
            <person name="Zhang Z."/>
            <person name="Wang Q."/>
            <person name="Fei Z."/>
            <person name="Jiao C."/>
            <person name="Wang Q."/>
        </authorList>
    </citation>
    <scope>NUCLEOTIDE SEQUENCE [LARGE SCALE GENOMIC DNA]</scope>
    <source>
        <strain evidence="12">cv. Varoflay</strain>
    </source>
</reference>
<evidence type="ECO:0000256" key="3">
    <source>
        <dbReference type="ARBA" id="ARBA00012483"/>
    </source>
</evidence>
<dbReference type="SUPFAM" id="SSF57850">
    <property type="entry name" value="RING/U-box"/>
    <property type="match status" value="1"/>
</dbReference>
<keyword evidence="6 9" id="KW-0863">Zinc-finger</keyword>
<evidence type="ECO:0000256" key="8">
    <source>
        <dbReference type="ARBA" id="ARBA00022833"/>
    </source>
</evidence>
<evidence type="ECO:0000313" key="14">
    <source>
        <dbReference type="RefSeq" id="XP_021861424.1"/>
    </source>
</evidence>
<keyword evidence="5" id="KW-0479">Metal-binding</keyword>
<gene>
    <name evidence="13 14" type="primary">LOC110800425</name>
</gene>
<reference evidence="13 14" key="2">
    <citation type="submission" date="2025-04" db="UniProtKB">
        <authorList>
            <consortium name="RefSeq"/>
        </authorList>
    </citation>
    <scope>IDENTIFICATION</scope>
</reference>
<dbReference type="PROSITE" id="PS50089">
    <property type="entry name" value="ZF_RING_2"/>
    <property type="match status" value="1"/>
</dbReference>
<sequence>MKFCKSYENYMKQFGKKTLPGIGYRKLKKLINKCRTHNIQSFDEAVISPPGCSVCDGNFFPSLFDEMLAVVDCFDKEAQKLLDPPLSCPWRIWVYFCFDCSKNEAKDHVLIKEGQELLIYAMFNAIAFRKILKKYDKVHKCEKGREFKSGAQTKHIEVLQSPWFYELMSFQINSRDRKLKATSKDASLFEGLDLIFNNDNPSMSCELFDSFRIDVELICPICLDIVFDAVALRCGHILCYMCACSAASVNIVDGLKAATPNQKCPLCREVRVYGDATRLEELNILLSKRCPEYWGKRLESERVERLRLVKEHWQSQLHGLMTV</sequence>
<accession>A0A9R0J671</accession>
<dbReference type="Proteomes" id="UP000813463">
    <property type="component" value="Chromosome 3"/>
</dbReference>
<dbReference type="InterPro" id="IPR033326">
    <property type="entry name" value="BAH1"/>
</dbReference>